<dbReference type="InterPro" id="IPR006212">
    <property type="entry name" value="Furin_repeat"/>
</dbReference>
<dbReference type="InterPro" id="IPR000742">
    <property type="entry name" value="EGF"/>
</dbReference>
<keyword evidence="4 5" id="KW-1015">Disulfide bond</keyword>
<evidence type="ECO:0000313" key="8">
    <source>
        <dbReference type="Proteomes" id="UP000230066"/>
    </source>
</evidence>
<evidence type="ECO:0000256" key="3">
    <source>
        <dbReference type="ARBA" id="ARBA00022737"/>
    </source>
</evidence>
<comment type="caution">
    <text evidence="7">The sequence shown here is derived from an EMBL/GenBank/DDBJ whole genome shotgun (WGS) entry which is preliminary data.</text>
</comment>
<dbReference type="Gene3D" id="2.10.25.10">
    <property type="entry name" value="Laminin"/>
    <property type="match status" value="2"/>
</dbReference>
<dbReference type="EMBL" id="JXXN02000341">
    <property type="protein sequence ID" value="THD27727.1"/>
    <property type="molecule type" value="Genomic_DNA"/>
</dbReference>
<feature type="disulfide bond" evidence="5">
    <location>
        <begin position="164"/>
        <end position="173"/>
    </location>
</feature>
<dbReference type="InterPro" id="IPR000152">
    <property type="entry name" value="EGF-type_Asp/Asn_hydroxyl_site"/>
</dbReference>
<comment type="caution">
    <text evidence="5">Lacks conserved residue(s) required for the propagation of feature annotation.</text>
</comment>
<dbReference type="PANTHER" id="PTHR24034">
    <property type="entry name" value="EGF-LIKE DOMAIN-CONTAINING PROTEIN"/>
    <property type="match status" value="1"/>
</dbReference>
<feature type="domain" description="EGF-like" evidence="6">
    <location>
        <begin position="133"/>
        <end position="174"/>
    </location>
</feature>
<dbReference type="InterPro" id="IPR050751">
    <property type="entry name" value="ECM_structural_protein"/>
</dbReference>
<name>A0A2H1CTR0_FASHE</name>
<evidence type="ECO:0000256" key="4">
    <source>
        <dbReference type="ARBA" id="ARBA00023157"/>
    </source>
</evidence>
<organism evidence="7 8">
    <name type="scientific">Fasciola hepatica</name>
    <name type="common">Liver fluke</name>
    <dbReference type="NCBI Taxonomy" id="6192"/>
    <lineage>
        <taxon>Eukaryota</taxon>
        <taxon>Metazoa</taxon>
        <taxon>Spiralia</taxon>
        <taxon>Lophotrochozoa</taxon>
        <taxon>Platyhelminthes</taxon>
        <taxon>Trematoda</taxon>
        <taxon>Digenea</taxon>
        <taxon>Plagiorchiida</taxon>
        <taxon>Echinostomata</taxon>
        <taxon>Echinostomatoidea</taxon>
        <taxon>Fasciolidae</taxon>
        <taxon>Fasciola</taxon>
    </lineage>
</organism>
<evidence type="ECO:0000313" key="7">
    <source>
        <dbReference type="EMBL" id="THD27727.1"/>
    </source>
</evidence>
<comment type="similarity">
    <text evidence="1">Belongs to the CRELD family.</text>
</comment>
<proteinExistence type="inferred from homology"/>
<accession>A0A2H1CTR0</accession>
<dbReference type="PROSITE" id="PS01187">
    <property type="entry name" value="EGF_CA"/>
    <property type="match status" value="2"/>
</dbReference>
<evidence type="ECO:0000256" key="5">
    <source>
        <dbReference type="PROSITE-ProRule" id="PRU00076"/>
    </source>
</evidence>
<dbReference type="PANTHER" id="PTHR24034:SF148">
    <property type="entry name" value="RE58433P"/>
    <property type="match status" value="1"/>
</dbReference>
<evidence type="ECO:0000256" key="1">
    <source>
        <dbReference type="ARBA" id="ARBA00005897"/>
    </source>
</evidence>
<reference evidence="7" key="1">
    <citation type="submission" date="2019-03" db="EMBL/GenBank/DDBJ databases">
        <title>Improved annotation for the trematode Fasciola hepatica.</title>
        <authorList>
            <person name="Choi Y.-J."/>
            <person name="Martin J."/>
            <person name="Mitreva M."/>
        </authorList>
    </citation>
    <scope>NUCLEOTIDE SEQUENCE [LARGE SCALE GENOMIC DNA]</scope>
</reference>
<evidence type="ECO:0000256" key="2">
    <source>
        <dbReference type="ARBA" id="ARBA00022536"/>
    </source>
</evidence>
<dbReference type="PROSITE" id="PS00010">
    <property type="entry name" value="ASX_HYDROXYL"/>
    <property type="match status" value="1"/>
</dbReference>
<dbReference type="SMART" id="SM00179">
    <property type="entry name" value="EGF_CA"/>
    <property type="match status" value="2"/>
</dbReference>
<dbReference type="InterPro" id="IPR001881">
    <property type="entry name" value="EGF-like_Ca-bd_dom"/>
</dbReference>
<dbReference type="GO" id="GO:0005509">
    <property type="term" value="F:calcium ion binding"/>
    <property type="evidence" value="ECO:0007669"/>
    <property type="project" value="InterPro"/>
</dbReference>
<dbReference type="SMART" id="SM00181">
    <property type="entry name" value="EGF"/>
    <property type="match status" value="4"/>
</dbReference>
<dbReference type="AlphaFoldDB" id="A0A2H1CTR0"/>
<dbReference type="SMART" id="SM00261">
    <property type="entry name" value="FU"/>
    <property type="match status" value="2"/>
</dbReference>
<sequence length="356" mass="38483">MTAEMYTSVILLAILAVTTNIASADDCSTCKKLIRNFIQGLENTAGGSFSGGNTLWEEKKLINYAVSETRFHSIIDGVCGKSHFQCQKVLHEVEPTLDEWWTKVFRVNPNKAQTMEHDICVDRMRLCCPVNSYGEECSPCLPCSLFGGDCDGNGTRSGNGSCVCKPGYSGITCDTCNNQTHFLSNSSDGIVVCEMCHSSCEGGCHGPGASRCKACSKGWFSKPNDDGSFECVDVDECEKSPCRSNQYCENTEGSYKCSPCSIECDDCTGPTNANCLKCSQGFILSGGRCEDINECDSKTPPCTHSGEICVNKKGGFHCDCRAGWDKVHGVCTPKDAAGDSLNDLSVAFEPNRRSEL</sequence>
<dbReference type="Proteomes" id="UP000230066">
    <property type="component" value="Unassembled WGS sequence"/>
</dbReference>
<protein>
    <submittedName>
        <fullName evidence="7">CREL1</fullName>
    </submittedName>
</protein>
<dbReference type="InterPro" id="IPR049883">
    <property type="entry name" value="NOTCH1_EGF-like"/>
</dbReference>
<keyword evidence="3" id="KW-0677">Repeat</keyword>
<dbReference type="InterPro" id="IPR018097">
    <property type="entry name" value="EGF_Ca-bd_CS"/>
</dbReference>
<dbReference type="CDD" id="cd00054">
    <property type="entry name" value="EGF_CA"/>
    <property type="match status" value="2"/>
</dbReference>
<dbReference type="InterPro" id="IPR009030">
    <property type="entry name" value="Growth_fac_rcpt_cys_sf"/>
</dbReference>
<gene>
    <name evidence="7" type="ORF">D915_001416</name>
</gene>
<dbReference type="SUPFAM" id="SSF57184">
    <property type="entry name" value="Growth factor receptor domain"/>
    <property type="match status" value="1"/>
</dbReference>
<keyword evidence="8" id="KW-1185">Reference proteome</keyword>
<dbReference type="PROSITE" id="PS00022">
    <property type="entry name" value="EGF_1"/>
    <property type="match status" value="1"/>
</dbReference>
<evidence type="ECO:0000259" key="6">
    <source>
        <dbReference type="PROSITE" id="PS50026"/>
    </source>
</evidence>
<dbReference type="CDD" id="cd00064">
    <property type="entry name" value="FU"/>
    <property type="match status" value="1"/>
</dbReference>
<feature type="domain" description="EGF-like" evidence="6">
    <location>
        <begin position="291"/>
        <end position="330"/>
    </location>
</feature>
<dbReference type="Pfam" id="PF07645">
    <property type="entry name" value="EGF_CA"/>
    <property type="match status" value="2"/>
</dbReference>
<keyword evidence="2 5" id="KW-0245">EGF-like domain</keyword>
<dbReference type="PROSITE" id="PS50026">
    <property type="entry name" value="EGF_3"/>
    <property type="match status" value="2"/>
</dbReference>